<protein>
    <submittedName>
        <fullName evidence="2">Uncharacterized protein</fullName>
    </submittedName>
</protein>
<proteinExistence type="predicted"/>
<keyword evidence="3" id="KW-1185">Reference proteome</keyword>
<comment type="caution">
    <text evidence="2">The sequence shown here is derived from an EMBL/GenBank/DDBJ whole genome shotgun (WGS) entry which is preliminary data.</text>
</comment>
<name>A0ABN9YB32_9DINO</name>
<reference evidence="2" key="1">
    <citation type="submission" date="2023-10" db="EMBL/GenBank/DDBJ databases">
        <authorList>
            <person name="Chen Y."/>
            <person name="Shah S."/>
            <person name="Dougan E. K."/>
            <person name="Thang M."/>
            <person name="Chan C."/>
        </authorList>
    </citation>
    <scope>NUCLEOTIDE SEQUENCE [LARGE SCALE GENOMIC DNA]</scope>
</reference>
<evidence type="ECO:0000313" key="3">
    <source>
        <dbReference type="Proteomes" id="UP001189429"/>
    </source>
</evidence>
<evidence type="ECO:0000313" key="2">
    <source>
        <dbReference type="EMBL" id="CAK0909937.1"/>
    </source>
</evidence>
<feature type="region of interest" description="Disordered" evidence="1">
    <location>
        <begin position="1249"/>
        <end position="1284"/>
    </location>
</feature>
<feature type="compositionally biased region" description="Basic and acidic residues" evidence="1">
    <location>
        <begin position="1"/>
        <end position="10"/>
    </location>
</feature>
<evidence type="ECO:0000256" key="1">
    <source>
        <dbReference type="SAM" id="MobiDB-lite"/>
    </source>
</evidence>
<gene>
    <name evidence="2" type="ORF">PCOR1329_LOCUS84228</name>
</gene>
<dbReference type="Proteomes" id="UP001189429">
    <property type="component" value="Unassembled WGS sequence"/>
</dbReference>
<organism evidence="2 3">
    <name type="scientific">Prorocentrum cordatum</name>
    <dbReference type="NCBI Taxonomy" id="2364126"/>
    <lineage>
        <taxon>Eukaryota</taxon>
        <taxon>Sar</taxon>
        <taxon>Alveolata</taxon>
        <taxon>Dinophyceae</taxon>
        <taxon>Prorocentrales</taxon>
        <taxon>Prorocentraceae</taxon>
        <taxon>Prorocentrum</taxon>
    </lineage>
</organism>
<feature type="region of interest" description="Disordered" evidence="1">
    <location>
        <begin position="1"/>
        <end position="33"/>
    </location>
</feature>
<accession>A0ABN9YB32</accession>
<feature type="region of interest" description="Disordered" evidence="1">
    <location>
        <begin position="159"/>
        <end position="252"/>
    </location>
</feature>
<dbReference type="EMBL" id="CAUYUJ010022289">
    <property type="protein sequence ID" value="CAK0909937.1"/>
    <property type="molecule type" value="Genomic_DNA"/>
</dbReference>
<sequence length="1284" mass="139481">MTATLTKEEQQDLEDQLFGAETPASNRQHCDDVGSERFDDGLLEDAKHNTCIKCSVPLLVGNEPSTPVNAIGPSANDPTVCQHCAELKQLVSSPLEGPSGAVRVPADSDKEWPEVVDCYRVLRNVSADGVSTVPLEELAIQWADVASKKLVGSSGEIEVPGCQPEHPGHAASATPASEPTRAEELHGSGLANGSGVKQELETPPPEPSPVMETGGRSRLVRAKGMPTKDTESTVAELGNAQPEPGDESDDDSTKLVVNKFSVEERLPKGQLFISVGRIRATINSYVQTVQALERRPNQHKAEIEQQANVDIKVALSQLSVRVSSLIQTFKLFKTWFDENADTALVPILEKMSKLSPYMEHEWLPFAADLQIIMMYATFYKSLGAGKNIYDAMEEFDFDHLVECYDAVSKNGDKLTGAVEGRTVAVKDDDGADDGAETRAAKPTAAKKREISVLSRDLISRRVCVSPLAQLGKLVSDSLAQYIFNVDSEGVKKMDRQVVTGTVEAVTKILEVWKVKVGTNIAEDSFRVLLDAVVCIARCAMKGERERPSVSAARWARKVVITMAKEESPGAELAKALVAHRAGEEFMAFALGHAEAGLEGEAASKGYDASLEIFENDLEPIFDGAVSFLRSGNNGKAVTVESFTPFLESCKTMAIACQQALQRWSPSAMETHMESVANAISSMYMLLRTGNFVYTDTVKGWVGDLLMNAVEASNADVVSTGEQGARAEVQGQSAKTDGANPEAMAIFASKDHLCAYVREIDTKVRAMRPRLKAFVDCVLQLALNVQKLYRVAASRVGPTWHEKFDKESSAESALKNFNHNVSVIDKVVSYLQDLYMLADPDWWLDGERVSESAPKADENTLCTFSRIHHEHTCIKPFFLKGAAVIQLPDNGDDVAKIFGQFCNHVGQRMYDLKTTAFLKTKMENICETEVRLGIVHGDVMKDCEAARAYSHLVPKADSKGIVAVASIDFAKGRGDLATLSSLHHNMAYDHLARFTKSVVLTHLEVPGMTNADPNINQPSVEDAMFILSLKCAVADVVATVAAADAHIIEKGSSGNNMFNKTFICSDATYTMQVPRGALTKLDAIINDRVAVDFEKKGWQLGEPIATIRGWCLLAGAFGKKCEEIILKAMAAILTKHTEATAKATPTWSACISDDNFNEAMATQMLKNKLQPLVSSHNSLRETLKDFADAAGLIAISPRVQDNGITCEAVAVAQTTMRKATEASAIIQGVELLFIFRHRPDGPDKAKAFLAERKTQPGSESTGSACGKVRASSVQPSQGFKRAKRN</sequence>